<evidence type="ECO:0000313" key="1">
    <source>
        <dbReference type="EMBL" id="CAI6336200.1"/>
    </source>
</evidence>
<dbReference type="Proteomes" id="UP001152607">
    <property type="component" value="Unassembled WGS sequence"/>
</dbReference>
<accession>A0A9W4XPP1</accession>
<organism evidence="1 2">
    <name type="scientific">Periconia digitata</name>
    <dbReference type="NCBI Taxonomy" id="1303443"/>
    <lineage>
        <taxon>Eukaryota</taxon>
        <taxon>Fungi</taxon>
        <taxon>Dikarya</taxon>
        <taxon>Ascomycota</taxon>
        <taxon>Pezizomycotina</taxon>
        <taxon>Dothideomycetes</taxon>
        <taxon>Pleosporomycetidae</taxon>
        <taxon>Pleosporales</taxon>
        <taxon>Massarineae</taxon>
        <taxon>Periconiaceae</taxon>
        <taxon>Periconia</taxon>
    </lineage>
</organism>
<keyword evidence="2" id="KW-1185">Reference proteome</keyword>
<gene>
    <name evidence="1" type="ORF">PDIGIT_LOCUS9292</name>
</gene>
<dbReference type="EMBL" id="CAOQHR010000006">
    <property type="protein sequence ID" value="CAI6336200.1"/>
    <property type="molecule type" value="Genomic_DNA"/>
</dbReference>
<sequence>MSPSFLSHKIFKIRISIQIHNKPAESSTLYLHNDTQSTMSYKNSDLANRLHALCSKYKGELDLQTLNSRIEVMNLVLPYPLISPSDQQDRISPNFDQLNDLGREVEATRAGIDADILAYTKASCLELTTAVIRLPRELREIIYDEFINGLDGGKDDIIECVKDKAEPNREHEKEPKREVPLLDFDLGHPQFMAELVQIAMKAAGRARDILSPSNPHQVPGILESDPFNSGFRTGTLYRRAIMAFSLAKSREDFVNFDESCSIWDPQLVETIQSDLQRLSSETCSSLSMIFHTKGFTALELANLFEKCIESLQSVHDRGIEVYFLYMREADIEDYDDGPEVLFSIEDNKEDIKCRNMKGVSFSSRDERPRSFERFQSWKDRYLSGIREDDSDKVHEINRQSQLFKSISSYNFEISQTIFTNIPKAFVIMLSLPKPYNNPDLAAPLRRALNDVLKSQEEIRQEIMESILPFPLTGPSDQYDRFPPSTDLLRSRRERFRAVNAELDADILRHAQTSCKQFTEEIQGRLPPELLLMIFRTFIELCSTRYIDGARHVLEHLREQVNPPPPTRKPYFAQGGDIRRLVRLFDDQFMDSNFLTEWVREVLKMPRRWLREDYYEVLLPYDPRDINRIRRNELLRTGVTADELYDAIGIMAYIFTTNRVNRPSFEHFCFRYSPRVIREIESTLLQLDPKNNPYVVGCFRMHGFPNQWMSRVFNYMIPTWQHLLYQGFRTPVFRIIGEDNNAHFEFISYNTHSMFMCRGLEGRNSIQFGVSAEFTEGLFLFRKWEEDYFASD</sequence>
<dbReference type="AlphaFoldDB" id="A0A9W4XPP1"/>
<proteinExistence type="predicted"/>
<protein>
    <submittedName>
        <fullName evidence="1">Uncharacterized protein</fullName>
    </submittedName>
</protein>
<name>A0A9W4XPP1_9PLEO</name>
<evidence type="ECO:0000313" key="2">
    <source>
        <dbReference type="Proteomes" id="UP001152607"/>
    </source>
</evidence>
<comment type="caution">
    <text evidence="1">The sequence shown here is derived from an EMBL/GenBank/DDBJ whole genome shotgun (WGS) entry which is preliminary data.</text>
</comment>
<reference evidence="1" key="1">
    <citation type="submission" date="2023-01" db="EMBL/GenBank/DDBJ databases">
        <authorList>
            <person name="Van Ghelder C."/>
            <person name="Rancurel C."/>
        </authorList>
    </citation>
    <scope>NUCLEOTIDE SEQUENCE</scope>
    <source>
        <strain evidence="1">CNCM I-4278</strain>
    </source>
</reference>